<reference evidence="7" key="2">
    <citation type="submission" date="2010-04" db="EMBL/GenBank/DDBJ databases">
        <authorList>
            <person name="Buell R."/>
            <person name="Hamilton J."/>
            <person name="Hostetler J."/>
        </authorList>
    </citation>
    <scope>NUCLEOTIDE SEQUENCE [LARGE SCALE GENOMIC DNA]</scope>
    <source>
        <strain evidence="7">DAOM:BR144</strain>
    </source>
</reference>
<evidence type="ECO:0000313" key="7">
    <source>
        <dbReference type="Proteomes" id="UP000019132"/>
    </source>
</evidence>
<dbReference type="PANTHER" id="PTHR21013">
    <property type="entry name" value="ATP SYNTHASE MITOCHONDRIAL F1 COMPLEX ASSEMBLY FACTOR 2/ATP12 PROTEIN, MITOCHONDRIAL PRECURSOR"/>
    <property type="match status" value="1"/>
</dbReference>
<dbReference type="Gene3D" id="3.30.2180.10">
    <property type="entry name" value="ATP12-like"/>
    <property type="match status" value="1"/>
</dbReference>
<evidence type="ECO:0008006" key="8">
    <source>
        <dbReference type="Google" id="ProtNLM"/>
    </source>
</evidence>
<comment type="similarity">
    <text evidence="2">Belongs to the ATP12 family.</text>
</comment>
<reference evidence="6" key="3">
    <citation type="submission" date="2015-02" db="UniProtKB">
        <authorList>
            <consortium name="EnsemblProtists"/>
        </authorList>
    </citation>
    <scope>IDENTIFICATION</scope>
    <source>
        <strain evidence="6">DAOM BR144</strain>
    </source>
</reference>
<dbReference type="HOGENOM" id="CLU_047893_0_1_1"/>
<dbReference type="EMBL" id="GL376560">
    <property type="status" value="NOT_ANNOTATED_CDS"/>
    <property type="molecule type" value="Genomic_DNA"/>
</dbReference>
<reference evidence="7" key="1">
    <citation type="journal article" date="2010" name="Genome Biol.">
        <title>Genome sequence of the necrotrophic plant pathogen Pythium ultimum reveals original pathogenicity mechanisms and effector repertoire.</title>
        <authorList>
            <person name="Levesque C.A."/>
            <person name="Brouwer H."/>
            <person name="Cano L."/>
            <person name="Hamilton J.P."/>
            <person name="Holt C."/>
            <person name="Huitema E."/>
            <person name="Raffaele S."/>
            <person name="Robideau G.P."/>
            <person name="Thines M."/>
            <person name="Win J."/>
            <person name="Zerillo M.M."/>
            <person name="Beakes G.W."/>
            <person name="Boore J.L."/>
            <person name="Busam D."/>
            <person name="Dumas B."/>
            <person name="Ferriera S."/>
            <person name="Fuerstenberg S.I."/>
            <person name="Gachon C.M."/>
            <person name="Gaulin E."/>
            <person name="Govers F."/>
            <person name="Grenville-Briggs L."/>
            <person name="Horner N."/>
            <person name="Hostetler J."/>
            <person name="Jiang R.H."/>
            <person name="Johnson J."/>
            <person name="Krajaejun T."/>
            <person name="Lin H."/>
            <person name="Meijer H.J."/>
            <person name="Moore B."/>
            <person name="Morris P."/>
            <person name="Phuntmart V."/>
            <person name="Puiu D."/>
            <person name="Shetty J."/>
            <person name="Stajich J.E."/>
            <person name="Tripathy S."/>
            <person name="Wawra S."/>
            <person name="van West P."/>
            <person name="Whitty B.R."/>
            <person name="Coutinho P.M."/>
            <person name="Henrissat B."/>
            <person name="Martin F."/>
            <person name="Thomas P.D."/>
            <person name="Tyler B.M."/>
            <person name="De Vries R.P."/>
            <person name="Kamoun S."/>
            <person name="Yandell M."/>
            <person name="Tisserat N."/>
            <person name="Buell C.R."/>
        </authorList>
    </citation>
    <scope>NUCLEOTIDE SEQUENCE</scope>
    <source>
        <strain evidence="7">DAOM:BR144</strain>
    </source>
</reference>
<proteinExistence type="inferred from homology"/>
<dbReference type="VEuPathDB" id="FungiDB:PYU1_G007181"/>
<protein>
    <recommendedName>
        <fullName evidence="8">ATP synthase mitochondrial F1 complex assembly factor 2</fullName>
    </recommendedName>
</protein>
<dbReference type="PANTHER" id="PTHR21013:SF10">
    <property type="entry name" value="ATP SYNTHASE MITOCHONDRIAL F1 COMPLEX ASSEMBLY FACTOR 2"/>
    <property type="match status" value="1"/>
</dbReference>
<evidence type="ECO:0000256" key="4">
    <source>
        <dbReference type="ARBA" id="ARBA00023128"/>
    </source>
</evidence>
<dbReference type="AlphaFoldDB" id="K3WQF4"/>
<evidence type="ECO:0000256" key="5">
    <source>
        <dbReference type="ARBA" id="ARBA00023186"/>
    </source>
</evidence>
<dbReference type="Gene3D" id="1.10.3580.10">
    <property type="entry name" value="ATP12 ATPase"/>
    <property type="match status" value="1"/>
</dbReference>
<dbReference type="eggNOG" id="KOG3015">
    <property type="taxonomic scope" value="Eukaryota"/>
</dbReference>
<name>K3WQF4_GLOUD</name>
<accession>K3WQF4</accession>
<dbReference type="GO" id="GO:0005739">
    <property type="term" value="C:mitochondrion"/>
    <property type="evidence" value="ECO:0007669"/>
    <property type="project" value="UniProtKB-SubCell"/>
</dbReference>
<dbReference type="InParanoid" id="K3WQF4"/>
<evidence type="ECO:0000313" key="6">
    <source>
        <dbReference type="EnsemblProtists" id="PYU1_T007196"/>
    </source>
</evidence>
<dbReference type="InterPro" id="IPR042272">
    <property type="entry name" value="ATP12_ATP_synth-F1-assembly_N"/>
</dbReference>
<evidence type="ECO:0000256" key="2">
    <source>
        <dbReference type="ARBA" id="ARBA00008231"/>
    </source>
</evidence>
<sequence>MLRTTGRHLQGALRREFSAKAGAGGVAGAKITGVARFYKDVGVKEVEQDGQQLFAVTLDGKTAKTGARTPVRLPSKSLALAVAHEWDAQDKDIRPSTMPIMSLASTALDLGKTSSKKELVDEMMHYFHTDTVCYQVTADQQDKLAALQQKKWNPIRQWFAETFAGDVDVSHGTINGLTHSEEVVKNVRAHLEQLNDYEMVSLRLATKECKSLITSVALLKRHITAKDAMDLSRLEEEFQIGRWGLVEGGHDLDRVNCAVNLSSASFMLWLFQNGY</sequence>
<evidence type="ECO:0000256" key="1">
    <source>
        <dbReference type="ARBA" id="ARBA00004173"/>
    </source>
</evidence>
<evidence type="ECO:0000256" key="3">
    <source>
        <dbReference type="ARBA" id="ARBA00022946"/>
    </source>
</evidence>
<dbReference type="Pfam" id="PF07542">
    <property type="entry name" value="ATP12"/>
    <property type="match status" value="1"/>
</dbReference>
<dbReference type="InterPro" id="IPR011419">
    <property type="entry name" value="ATP12_ATP_synth-F1-assembly"/>
</dbReference>
<dbReference type="STRING" id="431595.K3WQF4"/>
<dbReference type="SUPFAM" id="SSF160909">
    <property type="entry name" value="ATP12-like"/>
    <property type="match status" value="1"/>
</dbReference>
<keyword evidence="5" id="KW-0143">Chaperone</keyword>
<dbReference type="EnsemblProtists" id="PYU1_T007196">
    <property type="protein sequence ID" value="PYU1_T007196"/>
    <property type="gene ID" value="PYU1_G007181"/>
</dbReference>
<dbReference type="OMA" id="WDPVLHW"/>
<keyword evidence="3" id="KW-0809">Transit peptide</keyword>
<comment type="subcellular location">
    <subcellularLocation>
        <location evidence="1">Mitochondrion</location>
    </subcellularLocation>
</comment>
<dbReference type="InterPro" id="IPR023335">
    <property type="entry name" value="ATP12_ortho_dom_sf"/>
</dbReference>
<organism evidence="6 7">
    <name type="scientific">Globisporangium ultimum (strain ATCC 200006 / CBS 805.95 / DAOM BR144)</name>
    <name type="common">Pythium ultimum</name>
    <dbReference type="NCBI Taxonomy" id="431595"/>
    <lineage>
        <taxon>Eukaryota</taxon>
        <taxon>Sar</taxon>
        <taxon>Stramenopiles</taxon>
        <taxon>Oomycota</taxon>
        <taxon>Peronosporomycetes</taxon>
        <taxon>Pythiales</taxon>
        <taxon>Pythiaceae</taxon>
        <taxon>Globisporangium</taxon>
    </lineage>
</organism>
<keyword evidence="4" id="KW-0496">Mitochondrion</keyword>
<keyword evidence="7" id="KW-1185">Reference proteome</keyword>
<dbReference type="Proteomes" id="UP000019132">
    <property type="component" value="Unassembled WGS sequence"/>
</dbReference>
<dbReference type="GO" id="GO:0033615">
    <property type="term" value="P:mitochondrial proton-transporting ATP synthase complex assembly"/>
    <property type="evidence" value="ECO:0007669"/>
    <property type="project" value="TreeGrafter"/>
</dbReference>